<gene>
    <name evidence="4" type="ORF">CH376_10300</name>
    <name evidence="3" type="ORF">CH380_08095</name>
</gene>
<evidence type="ECO:0000313" key="4">
    <source>
        <dbReference type="EMBL" id="PJZ62038.1"/>
    </source>
</evidence>
<name>A0A2M9YR25_9LEPT</name>
<dbReference type="InterPro" id="IPR012373">
    <property type="entry name" value="Ferrdict_sens_TM"/>
</dbReference>
<evidence type="ECO:0000313" key="3">
    <source>
        <dbReference type="EMBL" id="PJZ53950.1"/>
    </source>
</evidence>
<keyword evidence="1" id="KW-0175">Coiled coil</keyword>
<evidence type="ECO:0000313" key="6">
    <source>
        <dbReference type="Proteomes" id="UP000232188"/>
    </source>
</evidence>
<proteinExistence type="predicted"/>
<keyword evidence="5" id="KW-1185">Reference proteome</keyword>
<sequence>MERNDLIEEFEDLMSLALFGEITEEQKERLNQIVDQDPSLQERYENYIKMQEGLRLHKTALSHSENQNLFPSRVSFTEKIFKNRILLLAAIVPLIVSISFVFRSWIFPKTDSVAIQTFGACNSQSIRATERIQLDQNSFCDVEIVRAQGSIRFKIFPNSEVRILRLPRSGDSEESLSLYFAKGKLLLNETVRSTGKTKLYSNGTQIELLGTKVLVEDLEKGRSVKVWDGAVAVRSGIRYLLPFLLNPSENEIGIFEKDNEELLSDIQEIKLSNSSLETKSIDLSEESKTLFVSKDDPKTINREKLRDELRRIRNVLSLALKENKTKPLSVQDLENLEKIIQSSGGDELPDLKEKIEQPIQTQKNVKRLVVEEKEEPQKQEPVRLGNKTIKLKDGSELKGNLIQYENEYVLEAEGKKRIIKAEDVESISF</sequence>
<dbReference type="GO" id="GO:0016989">
    <property type="term" value="F:sigma factor antagonist activity"/>
    <property type="evidence" value="ECO:0007669"/>
    <property type="project" value="TreeGrafter"/>
</dbReference>
<dbReference type="EMBL" id="NPDV01000005">
    <property type="protein sequence ID" value="PJZ53950.1"/>
    <property type="molecule type" value="Genomic_DNA"/>
</dbReference>
<keyword evidence="2" id="KW-0472">Membrane</keyword>
<keyword evidence="2" id="KW-1133">Transmembrane helix</keyword>
<dbReference type="AlphaFoldDB" id="A0A2M9YR25"/>
<keyword evidence="2" id="KW-0812">Transmembrane</keyword>
<dbReference type="RefSeq" id="WP_100785225.1">
    <property type="nucleotide sequence ID" value="NZ_NPDU01000022.1"/>
</dbReference>
<evidence type="ECO:0000313" key="5">
    <source>
        <dbReference type="Proteomes" id="UP000232149"/>
    </source>
</evidence>
<dbReference type="PANTHER" id="PTHR30273">
    <property type="entry name" value="PERIPLASMIC SIGNAL SENSOR AND SIGMA FACTOR ACTIVATOR FECR-RELATED"/>
    <property type="match status" value="1"/>
</dbReference>
<evidence type="ECO:0000256" key="1">
    <source>
        <dbReference type="SAM" id="Coils"/>
    </source>
</evidence>
<accession>A0A2M9YR25</accession>
<organism evidence="3 6">
    <name type="scientific">Leptospira adleri</name>
    <dbReference type="NCBI Taxonomy" id="2023186"/>
    <lineage>
        <taxon>Bacteria</taxon>
        <taxon>Pseudomonadati</taxon>
        <taxon>Spirochaetota</taxon>
        <taxon>Spirochaetia</taxon>
        <taxon>Leptospirales</taxon>
        <taxon>Leptospiraceae</taxon>
        <taxon>Leptospira</taxon>
    </lineage>
</organism>
<dbReference type="PANTHER" id="PTHR30273:SF2">
    <property type="entry name" value="PROTEIN FECR"/>
    <property type="match status" value="1"/>
</dbReference>
<feature type="transmembrane region" description="Helical" evidence="2">
    <location>
        <begin position="85"/>
        <end position="106"/>
    </location>
</feature>
<comment type="caution">
    <text evidence="3">The sequence shown here is derived from an EMBL/GenBank/DDBJ whole genome shotgun (WGS) entry which is preliminary data.</text>
</comment>
<feature type="coiled-coil region" evidence="1">
    <location>
        <begin position="259"/>
        <end position="322"/>
    </location>
</feature>
<dbReference type="Proteomes" id="UP000232188">
    <property type="component" value="Unassembled WGS sequence"/>
</dbReference>
<protein>
    <submittedName>
        <fullName evidence="3">Uncharacterized protein</fullName>
    </submittedName>
</protein>
<dbReference type="EMBL" id="NPDU01000022">
    <property type="protein sequence ID" value="PJZ62038.1"/>
    <property type="molecule type" value="Genomic_DNA"/>
</dbReference>
<evidence type="ECO:0000256" key="2">
    <source>
        <dbReference type="SAM" id="Phobius"/>
    </source>
</evidence>
<dbReference type="Proteomes" id="UP000232149">
    <property type="component" value="Unassembled WGS sequence"/>
</dbReference>
<reference evidence="5 6" key="1">
    <citation type="submission" date="2017-07" db="EMBL/GenBank/DDBJ databases">
        <title>Leptospira spp. isolated from tropical soils.</title>
        <authorList>
            <person name="Thibeaux R."/>
            <person name="Iraola G."/>
            <person name="Ferres I."/>
            <person name="Bierque E."/>
            <person name="Girault D."/>
            <person name="Soupe-Gilbert M.-E."/>
            <person name="Picardeau M."/>
            <person name="Goarant C."/>
        </authorList>
    </citation>
    <scope>NUCLEOTIDE SEQUENCE [LARGE SCALE GENOMIC DNA]</scope>
    <source>
        <strain evidence="3 6">FH2-B-C1</strain>
        <strain evidence="4 5">FH2-B-D1</strain>
    </source>
</reference>